<dbReference type="PROSITE" id="PS50005">
    <property type="entry name" value="TPR"/>
    <property type="match status" value="2"/>
</dbReference>
<sequence>MNFEEQLEEGLSLLHEGDYDHALDISHQLQKMEPESADGYHLEGMVFQKLNQWEKSIDALAKAIQKNDEKSGFYNLRGFANLQLENLDEAKKDFDKAIDLDDSPAAHRNRVLHMIMSDNGNEAISYLLDRIRNNPKDVENWILMGDLMQRAGQGAKARTYYEQAQKMDPDNEYVKEQLAEI</sequence>
<feature type="repeat" description="TPR" evidence="3">
    <location>
        <begin position="138"/>
        <end position="171"/>
    </location>
</feature>
<protein>
    <submittedName>
        <fullName evidence="4">Tetratricopeptide repeat protein</fullName>
    </submittedName>
</protein>
<dbReference type="SUPFAM" id="SSF48452">
    <property type="entry name" value="TPR-like"/>
    <property type="match status" value="1"/>
</dbReference>
<accession>A0ABT3PNN3</accession>
<dbReference type="PANTHER" id="PTHR44943:SF8">
    <property type="entry name" value="TPR REPEAT-CONTAINING PROTEIN MJ0263"/>
    <property type="match status" value="1"/>
</dbReference>
<evidence type="ECO:0000256" key="3">
    <source>
        <dbReference type="PROSITE-ProRule" id="PRU00339"/>
    </source>
</evidence>
<evidence type="ECO:0000256" key="2">
    <source>
        <dbReference type="ARBA" id="ARBA00022803"/>
    </source>
</evidence>
<name>A0ABT3PNN3_9BACT</name>
<keyword evidence="1" id="KW-0677">Repeat</keyword>
<dbReference type="Pfam" id="PF13428">
    <property type="entry name" value="TPR_14"/>
    <property type="match status" value="1"/>
</dbReference>
<reference evidence="4 5" key="1">
    <citation type="submission" date="2021-03" db="EMBL/GenBank/DDBJ databases">
        <title>Aliifodinibius sp. nov., a new bacterium isolated from saline soil.</title>
        <authorList>
            <person name="Galisteo C."/>
            <person name="De La Haba R."/>
            <person name="Sanchez-Porro C."/>
            <person name="Ventosa A."/>
        </authorList>
    </citation>
    <scope>NUCLEOTIDE SEQUENCE [LARGE SCALE GENOMIC DNA]</scope>
    <source>
        <strain evidence="4 5">1BSP15-2V2</strain>
    </source>
</reference>
<keyword evidence="5" id="KW-1185">Reference proteome</keyword>
<dbReference type="RefSeq" id="WP_265766257.1">
    <property type="nucleotide sequence ID" value="NZ_JAGGJA010000007.1"/>
</dbReference>
<dbReference type="Pfam" id="PF13181">
    <property type="entry name" value="TPR_8"/>
    <property type="match status" value="1"/>
</dbReference>
<organism evidence="4 5">
    <name type="scientific">Fodinibius salsisoli</name>
    <dbReference type="NCBI Taxonomy" id="2820877"/>
    <lineage>
        <taxon>Bacteria</taxon>
        <taxon>Pseudomonadati</taxon>
        <taxon>Balneolota</taxon>
        <taxon>Balneolia</taxon>
        <taxon>Balneolales</taxon>
        <taxon>Balneolaceae</taxon>
        <taxon>Fodinibius</taxon>
    </lineage>
</organism>
<dbReference type="InterPro" id="IPR051685">
    <property type="entry name" value="Ycf3/AcsC/BcsC/TPR_MFPF"/>
</dbReference>
<dbReference type="InterPro" id="IPR011990">
    <property type="entry name" value="TPR-like_helical_dom_sf"/>
</dbReference>
<dbReference type="Gene3D" id="1.25.40.10">
    <property type="entry name" value="Tetratricopeptide repeat domain"/>
    <property type="match status" value="2"/>
</dbReference>
<gene>
    <name evidence="4" type="ORF">J6I44_11440</name>
</gene>
<evidence type="ECO:0000256" key="1">
    <source>
        <dbReference type="ARBA" id="ARBA00022737"/>
    </source>
</evidence>
<dbReference type="EMBL" id="JAGGJA010000007">
    <property type="protein sequence ID" value="MCW9707470.1"/>
    <property type="molecule type" value="Genomic_DNA"/>
</dbReference>
<feature type="repeat" description="TPR" evidence="3">
    <location>
        <begin position="71"/>
        <end position="104"/>
    </location>
</feature>
<evidence type="ECO:0000313" key="5">
    <source>
        <dbReference type="Proteomes" id="UP001207918"/>
    </source>
</evidence>
<dbReference type="InterPro" id="IPR019734">
    <property type="entry name" value="TPR_rpt"/>
</dbReference>
<proteinExistence type="predicted"/>
<dbReference type="Proteomes" id="UP001207918">
    <property type="component" value="Unassembled WGS sequence"/>
</dbReference>
<keyword evidence="2 3" id="KW-0802">TPR repeat</keyword>
<evidence type="ECO:0000313" key="4">
    <source>
        <dbReference type="EMBL" id="MCW9707470.1"/>
    </source>
</evidence>
<dbReference type="PANTHER" id="PTHR44943">
    <property type="entry name" value="CELLULOSE SYNTHASE OPERON PROTEIN C"/>
    <property type="match status" value="1"/>
</dbReference>
<comment type="caution">
    <text evidence="4">The sequence shown here is derived from an EMBL/GenBank/DDBJ whole genome shotgun (WGS) entry which is preliminary data.</text>
</comment>
<dbReference type="SMART" id="SM00028">
    <property type="entry name" value="TPR"/>
    <property type="match status" value="4"/>
</dbReference>